<feature type="transmembrane region" description="Helical" evidence="1">
    <location>
        <begin position="95"/>
        <end position="120"/>
    </location>
</feature>
<dbReference type="Proteomes" id="UP001232584">
    <property type="component" value="Unassembled WGS sequence"/>
</dbReference>
<gene>
    <name evidence="3" type="ORF">QOZ92_002573</name>
</gene>
<keyword evidence="1" id="KW-0472">Membrane</keyword>
<accession>A0ABU0N2Q5</accession>
<proteinExistence type="predicted"/>
<evidence type="ECO:0000313" key="4">
    <source>
        <dbReference type="Proteomes" id="UP001232584"/>
    </source>
</evidence>
<dbReference type="InterPro" id="IPR027383">
    <property type="entry name" value="Znf_put"/>
</dbReference>
<reference evidence="3 4" key="1">
    <citation type="submission" date="2023-07" db="EMBL/GenBank/DDBJ databases">
        <title>Genomic Encyclopedia of Type Strains, Phase IV (KMG-IV): sequencing the most valuable type-strain genomes for metagenomic binning, comparative biology and taxonomic classification.</title>
        <authorList>
            <person name="Goeker M."/>
        </authorList>
    </citation>
    <scope>NUCLEOTIDE SEQUENCE [LARGE SCALE GENOMIC DNA]</scope>
    <source>
        <strain evidence="3 4">DSM 15049</strain>
    </source>
</reference>
<protein>
    <recommendedName>
        <fullName evidence="2">Putative zinc-finger domain-containing protein</fullName>
    </recommendedName>
</protein>
<dbReference type="RefSeq" id="WP_307508471.1">
    <property type="nucleotide sequence ID" value="NZ_BAAACE010000009.1"/>
</dbReference>
<dbReference type="EMBL" id="JAUSWG010000011">
    <property type="protein sequence ID" value="MDQ0557444.1"/>
    <property type="molecule type" value="Genomic_DNA"/>
</dbReference>
<keyword evidence="1" id="KW-0812">Transmembrane</keyword>
<dbReference type="Pfam" id="PF13490">
    <property type="entry name" value="zf-HC2"/>
    <property type="match status" value="1"/>
</dbReference>
<keyword evidence="1" id="KW-1133">Transmembrane helix</keyword>
<name>A0ABU0N2Q5_9FIRM</name>
<sequence length="302" mass="33952">MRCYDKGVLQAYIDGELSPLMMKRVSKHLEKCKVCQMQFDELIDMNDWTIELEKTEIVQNSIDVENAWDKFNYKLENNKRVNKGEFKNMNKMKKFITASAASLALIAGVPIIGIAAYNAFTSHVLEDNIVNKGLVRKDGTVVDSTKDGKFIPLDKKITDKNITVHLTGLYVAESRVSVNYRIEDEKGNLLPVEYDTEGLDLKSDGIVDGKQVEAPEYHVNKEEGTFSQVQVLTRGDDELPIKLMKDNKPVETGVRELGNKNEGTITFAGFDPIEYPVNLNINISKIGKVSGSWQGQVEINEN</sequence>
<feature type="domain" description="Putative zinc-finger" evidence="2">
    <location>
        <begin position="9"/>
        <end position="36"/>
    </location>
</feature>
<comment type="caution">
    <text evidence="3">The sequence shown here is derived from an EMBL/GenBank/DDBJ whole genome shotgun (WGS) entry which is preliminary data.</text>
</comment>
<evidence type="ECO:0000313" key="3">
    <source>
        <dbReference type="EMBL" id="MDQ0557444.1"/>
    </source>
</evidence>
<dbReference type="Gene3D" id="2.60.40.1630">
    <property type="entry name" value="bacillus anthracis domain"/>
    <property type="match status" value="1"/>
</dbReference>
<evidence type="ECO:0000256" key="1">
    <source>
        <dbReference type="SAM" id="Phobius"/>
    </source>
</evidence>
<keyword evidence="4" id="KW-1185">Reference proteome</keyword>
<organism evidence="3 4">
    <name type="scientific">Paraclostridium ghonii</name>
    <dbReference type="NCBI Taxonomy" id="29358"/>
    <lineage>
        <taxon>Bacteria</taxon>
        <taxon>Bacillati</taxon>
        <taxon>Bacillota</taxon>
        <taxon>Clostridia</taxon>
        <taxon>Peptostreptococcales</taxon>
        <taxon>Peptostreptococcaceae</taxon>
        <taxon>Paraclostridium</taxon>
    </lineage>
</organism>
<evidence type="ECO:0000259" key="2">
    <source>
        <dbReference type="Pfam" id="PF13490"/>
    </source>
</evidence>